<sequence length="160" mass="18503">MAKTINQRVTAKIEGDFVVFLIGMRINKFWKLHKWIPVAQAMPKMLKELSMNPESGLLGFQLFGGIPPVIVQYWRSFEHLEAYAKDRESSHYPAWRDFNKKIKSNGDVGIWHETYKVNADDYECIYNNMPKYGLGKVGELIPATGKRESAAERISRKDHQ</sequence>
<reference evidence="1 2" key="1">
    <citation type="submission" date="2022-08" db="EMBL/GenBank/DDBJ databases">
        <title>Algoriphagus sp. CAU 1643 isolated from mud.</title>
        <authorList>
            <person name="Kim W."/>
        </authorList>
    </citation>
    <scope>NUCLEOTIDE SEQUENCE [LARGE SCALE GENOMIC DNA]</scope>
    <source>
        <strain evidence="1 2">CAU 1643</strain>
    </source>
</reference>
<dbReference type="InterPro" id="IPR025444">
    <property type="entry name" value="Monooxy_af470"/>
</dbReference>
<keyword evidence="2" id="KW-1185">Reference proteome</keyword>
<evidence type="ECO:0000313" key="2">
    <source>
        <dbReference type="Proteomes" id="UP001206788"/>
    </source>
</evidence>
<proteinExistence type="predicted"/>
<accession>A0ABT2G6M8</accession>
<protein>
    <submittedName>
        <fullName evidence="1">DUF4188 domain-containing protein</fullName>
    </submittedName>
</protein>
<comment type="caution">
    <text evidence="1">The sequence shown here is derived from an EMBL/GenBank/DDBJ whole genome shotgun (WGS) entry which is preliminary data.</text>
</comment>
<evidence type="ECO:0000313" key="1">
    <source>
        <dbReference type="EMBL" id="MCS5490901.1"/>
    </source>
</evidence>
<dbReference type="EMBL" id="JANWGH010000002">
    <property type="protein sequence ID" value="MCS5490901.1"/>
    <property type="molecule type" value="Genomic_DNA"/>
</dbReference>
<dbReference type="Proteomes" id="UP001206788">
    <property type="component" value="Unassembled WGS sequence"/>
</dbReference>
<organism evidence="1 2">
    <name type="scientific">Algoriphagus limi</name>
    <dbReference type="NCBI Taxonomy" id="2975273"/>
    <lineage>
        <taxon>Bacteria</taxon>
        <taxon>Pseudomonadati</taxon>
        <taxon>Bacteroidota</taxon>
        <taxon>Cytophagia</taxon>
        <taxon>Cytophagales</taxon>
        <taxon>Cyclobacteriaceae</taxon>
        <taxon>Algoriphagus</taxon>
    </lineage>
</organism>
<dbReference type="RefSeq" id="WP_259414576.1">
    <property type="nucleotide sequence ID" value="NZ_JANWGH010000002.1"/>
</dbReference>
<name>A0ABT2G6M8_9BACT</name>
<gene>
    <name evidence="1" type="ORF">NY014_10685</name>
</gene>
<dbReference type="Pfam" id="PF13826">
    <property type="entry name" value="Monooxy_af470-like"/>
    <property type="match status" value="1"/>
</dbReference>